<dbReference type="GO" id="GO:0102193">
    <property type="term" value="F:protein-ribulosamine 3-kinase activity"/>
    <property type="evidence" value="ECO:0007669"/>
    <property type="project" value="UniProtKB-EC"/>
</dbReference>
<dbReference type="AlphaFoldDB" id="A0A2H4S668"/>
<dbReference type="Proteomes" id="UP000323067">
    <property type="component" value="Chromosome iv"/>
</dbReference>
<feature type="region of interest" description="Disordered" evidence="3">
    <location>
        <begin position="1"/>
        <end position="25"/>
    </location>
</feature>
<comment type="catalytic activity">
    <reaction evidence="2">
        <text>N(6)-D-ribulosyl-L-lysyl-[protein] + ATP = N(6)-(3-O-phospho-D-ribulosyl)-L-lysyl-[protein] + ADP + H(+)</text>
        <dbReference type="Rhea" id="RHEA:48432"/>
        <dbReference type="Rhea" id="RHEA-COMP:12103"/>
        <dbReference type="Rhea" id="RHEA-COMP:12104"/>
        <dbReference type="ChEBI" id="CHEBI:15378"/>
        <dbReference type="ChEBI" id="CHEBI:30616"/>
        <dbReference type="ChEBI" id="CHEBI:90418"/>
        <dbReference type="ChEBI" id="CHEBI:90420"/>
        <dbReference type="ChEBI" id="CHEBI:456216"/>
        <dbReference type="EC" id="2.7.1.172"/>
    </reaction>
    <physiologicalReaction direction="left-to-right" evidence="2">
        <dbReference type="Rhea" id="RHEA:48433"/>
    </physiologicalReaction>
</comment>
<evidence type="ECO:0000256" key="1">
    <source>
        <dbReference type="ARBA" id="ARBA00011961"/>
    </source>
</evidence>
<gene>
    <name evidence="4" type="ORF">A9K55_002891</name>
</gene>
<dbReference type="Gene3D" id="3.90.1200.10">
    <property type="match status" value="1"/>
</dbReference>
<dbReference type="VEuPathDB" id="FungiDB:CCM_06145"/>
<keyword evidence="4" id="KW-0808">Transferase</keyword>
<dbReference type="InterPro" id="IPR011009">
    <property type="entry name" value="Kinase-like_dom_sf"/>
</dbReference>
<sequence>MDSGTTVKNSIPRLEEDTATRSNSAMAAVPPVADLDVSILAALPTGCEVISVTPHGDTHVSDLSTNSPFRAELTDMEWSTGLRIDTRSENGDKSYFVKIIDGEELVGMAEAEYEGQKAIAALIPENSVRPVSWGYMAGTRTRSWFLAEYRRLRAGPPALARLLPVVRRIHEGSADRFGFHVTSFFGPPPMQVGWLDSWEAFWVREFRSVLVFVEARLGGRRDAALQALADELVHKVAPRLLRPLQTGGRSIRPSLCHGDLWDGNIQVDADTGEPVLLVPGPGVRDRVSLRSLLLARDVPQRGGRRNTAHEMAEQGHPAMFETTEAMPVCRVR</sequence>
<dbReference type="PANTHER" id="PTHR12149">
    <property type="entry name" value="FRUCTOSAMINE 3 KINASE-RELATED PROTEIN"/>
    <property type="match status" value="1"/>
</dbReference>
<reference evidence="4 5" key="1">
    <citation type="journal article" date="2017" name="BMC Genomics">
        <title>Chromosome level assembly and secondary metabolite potential of the parasitic fungus Cordyceps militaris.</title>
        <authorList>
            <person name="Kramer G.J."/>
            <person name="Nodwell J.R."/>
        </authorList>
    </citation>
    <scope>NUCLEOTIDE SEQUENCE [LARGE SCALE GENOMIC DNA]</scope>
    <source>
        <strain evidence="4 5">ATCC 34164</strain>
    </source>
</reference>
<dbReference type="EMBL" id="CP023322">
    <property type="protein sequence ID" value="ATY58610.1"/>
    <property type="molecule type" value="Genomic_DNA"/>
</dbReference>
<keyword evidence="4" id="KW-0418">Kinase</keyword>
<dbReference type="SUPFAM" id="SSF56112">
    <property type="entry name" value="Protein kinase-like (PK-like)"/>
    <property type="match status" value="1"/>
</dbReference>
<evidence type="ECO:0000313" key="4">
    <source>
        <dbReference type="EMBL" id="ATY58610.1"/>
    </source>
</evidence>
<evidence type="ECO:0000256" key="2">
    <source>
        <dbReference type="ARBA" id="ARBA00048655"/>
    </source>
</evidence>
<accession>A0A2H4S668</accession>
<dbReference type="EC" id="2.7.1.172" evidence="1"/>
<dbReference type="InterPro" id="IPR016477">
    <property type="entry name" value="Fructo-/Ketosamine-3-kinase"/>
</dbReference>
<dbReference type="OrthoDB" id="5772781at2759"/>
<dbReference type="GO" id="GO:0016301">
    <property type="term" value="F:kinase activity"/>
    <property type="evidence" value="ECO:0007669"/>
    <property type="project" value="UniProtKB-KW"/>
</dbReference>
<evidence type="ECO:0000256" key="3">
    <source>
        <dbReference type="SAM" id="MobiDB-lite"/>
    </source>
</evidence>
<dbReference type="PANTHER" id="PTHR12149:SF8">
    <property type="entry name" value="PROTEIN-RIBULOSAMINE 3-KINASE"/>
    <property type="match status" value="1"/>
</dbReference>
<dbReference type="Pfam" id="PF03881">
    <property type="entry name" value="Fructosamin_kin"/>
    <property type="match status" value="1"/>
</dbReference>
<dbReference type="VEuPathDB" id="FungiDB:A9K55_002891"/>
<proteinExistence type="predicted"/>
<organism evidence="4 5">
    <name type="scientific">Cordyceps militaris</name>
    <name type="common">Caterpillar fungus</name>
    <name type="synonym">Clavaria militaris</name>
    <dbReference type="NCBI Taxonomy" id="73501"/>
    <lineage>
        <taxon>Eukaryota</taxon>
        <taxon>Fungi</taxon>
        <taxon>Dikarya</taxon>
        <taxon>Ascomycota</taxon>
        <taxon>Pezizomycotina</taxon>
        <taxon>Sordariomycetes</taxon>
        <taxon>Hypocreomycetidae</taxon>
        <taxon>Hypocreales</taxon>
        <taxon>Cordycipitaceae</taxon>
        <taxon>Cordyceps</taxon>
    </lineage>
</organism>
<protein>
    <recommendedName>
        <fullName evidence="1">protein-ribulosamine 3-kinase</fullName>
        <ecNumber evidence="1">2.7.1.172</ecNumber>
    </recommendedName>
</protein>
<name>A0A2H4S668_CORMI</name>
<evidence type="ECO:0000313" key="5">
    <source>
        <dbReference type="Proteomes" id="UP000323067"/>
    </source>
</evidence>